<name>A0A1S2N400_9BURK</name>
<dbReference type="InterPro" id="IPR051910">
    <property type="entry name" value="ComF/GntX_DNA_util-trans"/>
</dbReference>
<dbReference type="Pfam" id="PF00156">
    <property type="entry name" value="Pribosyltran"/>
    <property type="match status" value="1"/>
</dbReference>
<dbReference type="PANTHER" id="PTHR47505">
    <property type="entry name" value="DNA UTILIZATION PROTEIN YHGH"/>
    <property type="match status" value="1"/>
</dbReference>
<proteinExistence type="inferred from homology"/>
<dbReference type="EMBL" id="JRYB01000001">
    <property type="protein sequence ID" value="OIJ39807.1"/>
    <property type="molecule type" value="Genomic_DNA"/>
</dbReference>
<evidence type="ECO:0000256" key="1">
    <source>
        <dbReference type="ARBA" id="ARBA00008007"/>
    </source>
</evidence>
<protein>
    <submittedName>
        <fullName evidence="4">Phosphoribosyl transferase domain protein</fullName>
    </submittedName>
</protein>
<evidence type="ECO:0000313" key="4">
    <source>
        <dbReference type="EMBL" id="OIJ39807.1"/>
    </source>
</evidence>
<gene>
    <name evidence="4" type="ORF">LO55_554</name>
</gene>
<dbReference type="AlphaFoldDB" id="A0A1S2N400"/>
<feature type="domain" description="Phosphoribosyltransferase" evidence="2">
    <location>
        <begin position="142"/>
        <end position="233"/>
    </location>
</feature>
<dbReference type="PANTHER" id="PTHR47505:SF1">
    <property type="entry name" value="DNA UTILIZATION PROTEIN YHGH"/>
    <property type="match status" value="1"/>
</dbReference>
<sequence length="239" mass="24896">MLDLRALPGRLLGAMLPSACALCGAYSDHAVCPACEQAYVLPVTRCPCCANPAGRADLGRHCGACLADRPAFDATVAACDYAAPLDSLVLQLKFGAQLALAPWMARVLHGAVARAAPALPDVLCPVPLGPARLVERGYNQALEVARPLAGALRVAVAPRLLQRVRETPAQSNAAPGERKKNARGAFGVDAACDVRGRHVGVVDDVMSSGHTLDEVATVLKRAGAARVTNFVFARTPPHA</sequence>
<dbReference type="CDD" id="cd06223">
    <property type="entry name" value="PRTases_typeI"/>
    <property type="match status" value="1"/>
</dbReference>
<dbReference type="Pfam" id="PF18912">
    <property type="entry name" value="DZR_2"/>
    <property type="match status" value="1"/>
</dbReference>
<dbReference type="InterPro" id="IPR000836">
    <property type="entry name" value="PRTase_dom"/>
</dbReference>
<dbReference type="SUPFAM" id="SSF53271">
    <property type="entry name" value="PRTase-like"/>
    <property type="match status" value="1"/>
</dbReference>
<dbReference type="InterPro" id="IPR044005">
    <property type="entry name" value="DZR_2"/>
</dbReference>
<dbReference type="Proteomes" id="UP000180246">
    <property type="component" value="Unassembled WGS sequence"/>
</dbReference>
<evidence type="ECO:0000259" key="2">
    <source>
        <dbReference type="Pfam" id="PF00156"/>
    </source>
</evidence>
<accession>A0A1S2N400</accession>
<feature type="domain" description="Double zinc ribbon" evidence="3">
    <location>
        <begin position="12"/>
        <end position="66"/>
    </location>
</feature>
<dbReference type="GO" id="GO:0016740">
    <property type="term" value="F:transferase activity"/>
    <property type="evidence" value="ECO:0007669"/>
    <property type="project" value="UniProtKB-KW"/>
</dbReference>
<comment type="similarity">
    <text evidence="1">Belongs to the ComF/GntX family.</text>
</comment>
<dbReference type="InterPro" id="IPR029057">
    <property type="entry name" value="PRTase-like"/>
</dbReference>
<evidence type="ECO:0000259" key="3">
    <source>
        <dbReference type="Pfam" id="PF18912"/>
    </source>
</evidence>
<dbReference type="Gene3D" id="3.40.50.2020">
    <property type="match status" value="1"/>
</dbReference>
<organism evidence="4 5">
    <name type="scientific">Massilia timonae</name>
    <dbReference type="NCBI Taxonomy" id="47229"/>
    <lineage>
        <taxon>Bacteria</taxon>
        <taxon>Pseudomonadati</taxon>
        <taxon>Pseudomonadota</taxon>
        <taxon>Betaproteobacteria</taxon>
        <taxon>Burkholderiales</taxon>
        <taxon>Oxalobacteraceae</taxon>
        <taxon>Telluria group</taxon>
        <taxon>Massilia</taxon>
    </lineage>
</organism>
<keyword evidence="4" id="KW-0808">Transferase</keyword>
<dbReference type="RefSeq" id="WP_071363667.1">
    <property type="nucleotide sequence ID" value="NZ_JRYB01000001.1"/>
</dbReference>
<evidence type="ECO:0000313" key="5">
    <source>
        <dbReference type="Proteomes" id="UP000180246"/>
    </source>
</evidence>
<comment type="caution">
    <text evidence="4">The sequence shown here is derived from an EMBL/GenBank/DDBJ whole genome shotgun (WGS) entry which is preliminary data.</text>
</comment>
<reference evidence="4 5" key="1">
    <citation type="submission" date="2014-10" db="EMBL/GenBank/DDBJ databases">
        <authorList>
            <person name="Seo M.-J."/>
            <person name="Seok Y.J."/>
            <person name="Cha I.-T."/>
        </authorList>
    </citation>
    <scope>NUCLEOTIDE SEQUENCE [LARGE SCALE GENOMIC DNA]</scope>
    <source>
        <strain evidence="4 5">NEU</strain>
    </source>
</reference>